<evidence type="ECO:0000313" key="1">
    <source>
        <dbReference type="EMBL" id="OEE38281.1"/>
    </source>
</evidence>
<comment type="caution">
    <text evidence="1">The sequence shown here is derived from an EMBL/GenBank/DDBJ whole genome shotgun (WGS) entry which is preliminary data.</text>
</comment>
<sequence length="186" mass="20909">MTLQKKYISHICTLASNYSFTPVQNEVHGNTGFISIELEKVMGSQAKIGYNFQDSKVTFAISIQGERVPSQDGKTDYFDFLIKYDDVNGFGEFEDRLHAELAALSSTLGLQESPHEKSVKELLLHYPKAELATKDNVKKGSVLCNDLRCGLMIVTQEMLDFGSDFQYFYVIGHATMQDLIDDSQSQ</sequence>
<dbReference type="RefSeq" id="WP_017041276.1">
    <property type="nucleotide sequence ID" value="NZ_AJYQ02000002.1"/>
</dbReference>
<dbReference type="Proteomes" id="UP000094741">
    <property type="component" value="Unassembled WGS sequence"/>
</dbReference>
<organism evidence="1 2">
    <name type="scientific">Vibrio genomosp. F10 str. ZF-129</name>
    <dbReference type="NCBI Taxonomy" id="1187848"/>
    <lineage>
        <taxon>Bacteria</taxon>
        <taxon>Pseudomonadati</taxon>
        <taxon>Pseudomonadota</taxon>
        <taxon>Gammaproteobacteria</taxon>
        <taxon>Vibrionales</taxon>
        <taxon>Vibrionaceae</taxon>
        <taxon>Vibrio</taxon>
    </lineage>
</organism>
<proteinExistence type="predicted"/>
<accession>A0A1E5BK82</accession>
<name>A0A1E5BK82_9VIBR</name>
<reference evidence="1 2" key="1">
    <citation type="journal article" date="2012" name="Science">
        <title>Ecological populations of bacteria act as socially cohesive units of antibiotic production and resistance.</title>
        <authorList>
            <person name="Cordero O.X."/>
            <person name="Wildschutte H."/>
            <person name="Kirkup B."/>
            <person name="Proehl S."/>
            <person name="Ngo L."/>
            <person name="Hussain F."/>
            <person name="Le Roux F."/>
            <person name="Mincer T."/>
            <person name="Polz M.F."/>
        </authorList>
    </citation>
    <scope>NUCLEOTIDE SEQUENCE [LARGE SCALE GENOMIC DNA]</scope>
    <source>
        <strain evidence="1 2">ZF-129</strain>
    </source>
</reference>
<evidence type="ECO:0000313" key="2">
    <source>
        <dbReference type="Proteomes" id="UP000094741"/>
    </source>
</evidence>
<dbReference type="STRING" id="1187848.A1QO_02570"/>
<protein>
    <submittedName>
        <fullName evidence="1">Uncharacterized protein</fullName>
    </submittedName>
</protein>
<dbReference type="EMBL" id="AJYQ02000002">
    <property type="protein sequence ID" value="OEE38281.1"/>
    <property type="molecule type" value="Genomic_DNA"/>
</dbReference>
<dbReference type="AlphaFoldDB" id="A0A1E5BK82"/>
<gene>
    <name evidence="1" type="ORF">A1QO_02570</name>
</gene>